<dbReference type="SUPFAM" id="SSF50199">
    <property type="entry name" value="Staphylococcal nuclease"/>
    <property type="match status" value="1"/>
</dbReference>
<feature type="domain" description="TNase-like" evidence="1">
    <location>
        <begin position="1"/>
        <end position="136"/>
    </location>
</feature>
<dbReference type="PROSITE" id="PS01123">
    <property type="entry name" value="TNASE_1"/>
    <property type="match status" value="1"/>
</dbReference>
<dbReference type="Pfam" id="PF00565">
    <property type="entry name" value="SNase"/>
    <property type="match status" value="1"/>
</dbReference>
<dbReference type="PANTHER" id="PTHR12302">
    <property type="entry name" value="EBNA2 BINDING PROTEIN P100"/>
    <property type="match status" value="1"/>
</dbReference>
<dbReference type="Proteomes" id="UP000321201">
    <property type="component" value="Unassembled WGS sequence"/>
</dbReference>
<name>A0A5C7ETY6_9PROT</name>
<dbReference type="PROSITE" id="PS50830">
    <property type="entry name" value="TNASE_3"/>
    <property type="match status" value="1"/>
</dbReference>
<evidence type="ECO:0000313" key="2">
    <source>
        <dbReference type="EMBL" id="TXF11654.1"/>
    </source>
</evidence>
<dbReference type="Gene3D" id="2.40.50.90">
    <property type="match status" value="1"/>
</dbReference>
<reference evidence="2 3" key="1">
    <citation type="submission" date="2019-08" db="EMBL/GenBank/DDBJ databases">
        <title>Pelomicrobium methylotrophicum gen. nov., sp. nov. a moderately thermophilic, facultatively anaerobic, lithoautotrophic and methylotrophic bacterium isolated from a terrestrial mud volcano.</title>
        <authorList>
            <person name="Slobodkina G.B."/>
            <person name="Merkel A.Y."/>
            <person name="Slobodkin A.I."/>
        </authorList>
    </citation>
    <scope>NUCLEOTIDE SEQUENCE [LARGE SCALE GENOMIC DNA]</scope>
    <source>
        <strain evidence="2 3">SM250</strain>
    </source>
</reference>
<dbReference type="InterPro" id="IPR035437">
    <property type="entry name" value="SNase_OB-fold_sf"/>
</dbReference>
<dbReference type="PANTHER" id="PTHR12302:SF26">
    <property type="entry name" value="BLR1266 PROTEIN"/>
    <property type="match status" value="1"/>
</dbReference>
<dbReference type="InterPro" id="IPR016071">
    <property type="entry name" value="Staphylococal_nuclease_OB-fold"/>
</dbReference>
<organism evidence="2 3">
    <name type="scientific">Pelomicrobium methylotrophicum</name>
    <dbReference type="NCBI Taxonomy" id="2602750"/>
    <lineage>
        <taxon>Bacteria</taxon>
        <taxon>Pseudomonadati</taxon>
        <taxon>Pseudomonadota</taxon>
        <taxon>Hydrogenophilia</taxon>
        <taxon>Hydrogenophilia incertae sedis</taxon>
        <taxon>Pelomicrobium</taxon>
    </lineage>
</organism>
<sequence>MGTVVGVADGDTITVLDSAHRQHRVRLAGIDAPEKGQPFGSRAKQSLAGLVFGRAVEVQWHKRDRFQRVVGKVMVAEPGCRSGACPKTLDAGLAQLKAGLAWWYRKYAHEQSPEDARQYELAEWQARSRRVGLWEQTQPMPPWEWRRAMR</sequence>
<proteinExistence type="predicted"/>
<protein>
    <submittedName>
        <fullName evidence="2">Nuclease</fullName>
    </submittedName>
</protein>
<dbReference type="OrthoDB" id="9805504at2"/>
<evidence type="ECO:0000313" key="3">
    <source>
        <dbReference type="Proteomes" id="UP000321201"/>
    </source>
</evidence>
<dbReference type="AlphaFoldDB" id="A0A5C7ETY6"/>
<evidence type="ECO:0000259" key="1">
    <source>
        <dbReference type="PROSITE" id="PS50830"/>
    </source>
</evidence>
<dbReference type="InParanoid" id="A0A5C7ETY6"/>
<dbReference type="GO" id="GO:0003676">
    <property type="term" value="F:nucleic acid binding"/>
    <property type="evidence" value="ECO:0007669"/>
    <property type="project" value="InterPro"/>
</dbReference>
<dbReference type="InterPro" id="IPR002071">
    <property type="entry name" value="Thermonucl_AS"/>
</dbReference>
<keyword evidence="3" id="KW-1185">Reference proteome</keyword>
<accession>A0A5C7ETY6</accession>
<dbReference type="GO" id="GO:0004518">
    <property type="term" value="F:nuclease activity"/>
    <property type="evidence" value="ECO:0007669"/>
    <property type="project" value="InterPro"/>
</dbReference>
<dbReference type="SMART" id="SM00318">
    <property type="entry name" value="SNc"/>
    <property type="match status" value="1"/>
</dbReference>
<gene>
    <name evidence="2" type="ORF">FR698_09445</name>
</gene>
<comment type="caution">
    <text evidence="2">The sequence shown here is derived from an EMBL/GenBank/DDBJ whole genome shotgun (WGS) entry which is preliminary data.</text>
</comment>
<dbReference type="EMBL" id="VPFL01000012">
    <property type="protein sequence ID" value="TXF11654.1"/>
    <property type="molecule type" value="Genomic_DNA"/>
</dbReference>